<dbReference type="EMBL" id="MF417886">
    <property type="protein sequence ID" value="ASN69123.1"/>
    <property type="molecule type" value="Genomic_DNA"/>
</dbReference>
<accession>A0A2H4J534</accession>
<name>A0A2H4J534_9CAUD</name>
<evidence type="ECO:0000313" key="1">
    <source>
        <dbReference type="EMBL" id="ASN69123.1"/>
    </source>
</evidence>
<proteinExistence type="predicted"/>
<dbReference type="InterPro" id="IPR006490">
    <property type="entry name" value="Maj_tail_phi13"/>
</dbReference>
<sequence length="195" mass="21652">MPENKVTFGLENVHYAPYTIVDGVVTFEKPTPIPGGVELTNEPRGDMTEFYADNMVYYSAANNQGYESTLNIANIPDRFAIDCLGEELDEEDGVQSEYADAKQKQFALLFQFEGDVKAVRHVMYNCTANRPNVNSSTKTDTVEPNANELTFVSSPIVLNNRKIVKTKTTPTTTAAIYDGWYENVYVKGQAAIPEG</sequence>
<evidence type="ECO:0008006" key="2">
    <source>
        <dbReference type="Google" id="ProtNLM"/>
    </source>
</evidence>
<dbReference type="NCBIfam" id="TIGR01603">
    <property type="entry name" value="maj_tail_phi13"/>
    <property type="match status" value="1"/>
</dbReference>
<reference evidence="1" key="1">
    <citation type="submission" date="2017-06" db="EMBL/GenBank/DDBJ databases">
        <title>Novel phages from South African skin metaviromes.</title>
        <authorList>
            <person name="van Zyl L.J."/>
            <person name="Abrahams Y."/>
            <person name="Stander E.A."/>
            <person name="Kirby B.M."/>
            <person name="Clavaud C."/>
            <person name="Farcet C."/>
            <person name="Breton L."/>
            <person name="Trindade M.I."/>
        </authorList>
    </citation>
    <scope>NUCLEOTIDE SEQUENCE</scope>
</reference>
<protein>
    <recommendedName>
        <fullName evidence="2">Major tail protein</fullName>
    </recommendedName>
</protein>
<organism evidence="1">
    <name type="scientific">uncultured Caudovirales phage</name>
    <dbReference type="NCBI Taxonomy" id="2100421"/>
    <lineage>
        <taxon>Viruses</taxon>
        <taxon>Duplodnaviria</taxon>
        <taxon>Heunggongvirae</taxon>
        <taxon>Uroviricota</taxon>
        <taxon>Caudoviricetes</taxon>
        <taxon>Peduoviridae</taxon>
        <taxon>Maltschvirus</taxon>
        <taxon>Maltschvirus maltsch</taxon>
    </lineage>
</organism>
<gene>
    <name evidence="1" type="ORF">7F23_10</name>
</gene>